<dbReference type="Proteomes" id="UP000507470">
    <property type="component" value="Unassembled WGS sequence"/>
</dbReference>
<dbReference type="EMBL" id="CACVKT020007423">
    <property type="protein sequence ID" value="CAC5407727.1"/>
    <property type="molecule type" value="Genomic_DNA"/>
</dbReference>
<evidence type="ECO:0000313" key="1">
    <source>
        <dbReference type="EMBL" id="CAC5407727.1"/>
    </source>
</evidence>
<proteinExistence type="predicted"/>
<keyword evidence="2" id="KW-1185">Reference proteome</keyword>
<gene>
    <name evidence="1" type="ORF">MCOR_41176</name>
</gene>
<sequence length="274" mass="30421">MASSEVCTPRKISVRTNSCVLCGFSFIQIEISSTGERIEKKLFKMKLQLNSERIAIISSVVTGFEVNAEVDKDNGVCIKCFRKVQQSIKLKKDALKMKEELSASRVKVQQTILNLPSSRKFQIEKRMLRSPASTQISKQMKTFPTCTIATPLCSIPSFESILTKATHVTSGKLHLVTVPLPISLTKCQTQQSVPVAAMPVPSQRQLPSIAPAPEISQQYTVQSSDRHDMSVTESAQRSVLKSSKRSLQFSEFEKENLPTTKSNGEVEVPNIVNF</sequence>
<accession>A0A6J8DJA8</accession>
<protein>
    <submittedName>
        <fullName evidence="1">Uncharacterized protein</fullName>
    </submittedName>
</protein>
<organism evidence="1 2">
    <name type="scientific">Mytilus coruscus</name>
    <name type="common">Sea mussel</name>
    <dbReference type="NCBI Taxonomy" id="42192"/>
    <lineage>
        <taxon>Eukaryota</taxon>
        <taxon>Metazoa</taxon>
        <taxon>Spiralia</taxon>
        <taxon>Lophotrochozoa</taxon>
        <taxon>Mollusca</taxon>
        <taxon>Bivalvia</taxon>
        <taxon>Autobranchia</taxon>
        <taxon>Pteriomorphia</taxon>
        <taxon>Mytilida</taxon>
        <taxon>Mytiloidea</taxon>
        <taxon>Mytilidae</taxon>
        <taxon>Mytilinae</taxon>
        <taxon>Mytilus</taxon>
    </lineage>
</organism>
<dbReference type="AlphaFoldDB" id="A0A6J8DJA8"/>
<reference evidence="1 2" key="1">
    <citation type="submission" date="2020-06" db="EMBL/GenBank/DDBJ databases">
        <authorList>
            <person name="Li R."/>
            <person name="Bekaert M."/>
        </authorList>
    </citation>
    <scope>NUCLEOTIDE SEQUENCE [LARGE SCALE GENOMIC DNA]</scope>
    <source>
        <strain evidence="2">wild</strain>
    </source>
</reference>
<dbReference type="OrthoDB" id="5963255at2759"/>
<name>A0A6J8DJA8_MYTCO</name>
<evidence type="ECO:0000313" key="2">
    <source>
        <dbReference type="Proteomes" id="UP000507470"/>
    </source>
</evidence>